<gene>
    <name evidence="2" type="ORF">CMV_016954</name>
</gene>
<accession>A0A8J4QYR6</accession>
<comment type="caution">
    <text evidence="2">The sequence shown here is derived from an EMBL/GenBank/DDBJ whole genome shotgun (WGS) entry which is preliminary data.</text>
</comment>
<evidence type="ECO:0000313" key="2">
    <source>
        <dbReference type="EMBL" id="KAF3958100.1"/>
    </source>
</evidence>
<dbReference type="AlphaFoldDB" id="A0A8J4QYR6"/>
<evidence type="ECO:0000313" key="3">
    <source>
        <dbReference type="Proteomes" id="UP000737018"/>
    </source>
</evidence>
<reference evidence="2" key="1">
    <citation type="submission" date="2020-03" db="EMBL/GenBank/DDBJ databases">
        <title>Castanea mollissima Vanexum genome sequencing.</title>
        <authorList>
            <person name="Staton M."/>
        </authorList>
    </citation>
    <scope>NUCLEOTIDE SEQUENCE</scope>
    <source>
        <tissue evidence="2">Leaf</tissue>
    </source>
</reference>
<feature type="region of interest" description="Disordered" evidence="1">
    <location>
        <begin position="1"/>
        <end position="20"/>
    </location>
</feature>
<protein>
    <submittedName>
        <fullName evidence="2">Uncharacterized protein</fullName>
    </submittedName>
</protein>
<dbReference type="EMBL" id="JRKL02002639">
    <property type="protein sequence ID" value="KAF3958100.1"/>
    <property type="molecule type" value="Genomic_DNA"/>
</dbReference>
<dbReference type="Proteomes" id="UP000737018">
    <property type="component" value="Unassembled WGS sequence"/>
</dbReference>
<feature type="region of interest" description="Disordered" evidence="1">
    <location>
        <begin position="141"/>
        <end position="190"/>
    </location>
</feature>
<dbReference type="OrthoDB" id="1709548at2759"/>
<name>A0A8J4QYR6_9ROSI</name>
<evidence type="ECO:0000256" key="1">
    <source>
        <dbReference type="SAM" id="MobiDB-lite"/>
    </source>
</evidence>
<feature type="compositionally biased region" description="Basic residues" evidence="1">
    <location>
        <begin position="181"/>
        <end position="190"/>
    </location>
</feature>
<feature type="compositionally biased region" description="Pro residues" evidence="1">
    <location>
        <begin position="1"/>
        <end position="15"/>
    </location>
</feature>
<proteinExistence type="predicted"/>
<keyword evidence="3" id="KW-1185">Reference proteome</keyword>
<sequence length="190" mass="20534">MEPPPWASAPIPSPPRRNYEISPSRRLRASRPVGVQGSRTDHRTLFNKWNALAPTQPLKFYSLAGTILPLLLVIAAAPALADACDDAAQRIATEVGNAYAIRTGPVITIKRGRRTFHYTLECADGQPSMVSGGCGLRHRHGGISAERSSARQASPLDVPENVARAPWTSARASPRGTARMGRGRRTTRPP</sequence>
<organism evidence="2 3">
    <name type="scientific">Castanea mollissima</name>
    <name type="common">Chinese chestnut</name>
    <dbReference type="NCBI Taxonomy" id="60419"/>
    <lineage>
        <taxon>Eukaryota</taxon>
        <taxon>Viridiplantae</taxon>
        <taxon>Streptophyta</taxon>
        <taxon>Embryophyta</taxon>
        <taxon>Tracheophyta</taxon>
        <taxon>Spermatophyta</taxon>
        <taxon>Magnoliopsida</taxon>
        <taxon>eudicotyledons</taxon>
        <taxon>Gunneridae</taxon>
        <taxon>Pentapetalae</taxon>
        <taxon>rosids</taxon>
        <taxon>fabids</taxon>
        <taxon>Fagales</taxon>
        <taxon>Fagaceae</taxon>
        <taxon>Castanea</taxon>
    </lineage>
</organism>